<dbReference type="PROSITE" id="PS51904">
    <property type="entry name" value="GLYCOSYL_HYDROL_F25_2"/>
    <property type="match status" value="1"/>
</dbReference>
<dbReference type="SUPFAM" id="SSF51445">
    <property type="entry name" value="(Trans)glycosidases"/>
    <property type="match status" value="1"/>
</dbReference>
<dbReference type="GO" id="GO:0016998">
    <property type="term" value="P:cell wall macromolecule catabolic process"/>
    <property type="evidence" value="ECO:0007669"/>
    <property type="project" value="InterPro"/>
</dbReference>
<keyword evidence="2" id="KW-0378">Hydrolase</keyword>
<dbReference type="GO" id="GO:0016052">
    <property type="term" value="P:carbohydrate catabolic process"/>
    <property type="evidence" value="ECO:0007669"/>
    <property type="project" value="TreeGrafter"/>
</dbReference>
<feature type="transmembrane region" description="Helical" evidence="4">
    <location>
        <begin position="21"/>
        <end position="43"/>
    </location>
</feature>
<dbReference type="SMART" id="SM00641">
    <property type="entry name" value="Glyco_25"/>
    <property type="match status" value="1"/>
</dbReference>
<dbReference type="AlphaFoldDB" id="A0A840U0B9"/>
<reference evidence="5 6" key="1">
    <citation type="submission" date="2020-08" db="EMBL/GenBank/DDBJ databases">
        <title>Genomic Encyclopedia of Type Strains, Phase IV (KMG-IV): sequencing the most valuable type-strain genomes for metagenomic binning, comparative biology and taxonomic classification.</title>
        <authorList>
            <person name="Goeker M."/>
        </authorList>
    </citation>
    <scope>NUCLEOTIDE SEQUENCE [LARGE SCALE GENOMIC DNA]</scope>
    <source>
        <strain evidence="5 6">DSM 105074</strain>
    </source>
</reference>
<dbReference type="Proteomes" id="UP000557307">
    <property type="component" value="Unassembled WGS sequence"/>
</dbReference>
<name>A0A840U0B9_9BACT</name>
<dbReference type="InterPro" id="IPR017853">
    <property type="entry name" value="GH"/>
</dbReference>
<dbReference type="Pfam" id="PF01183">
    <property type="entry name" value="Glyco_hydro_25"/>
    <property type="match status" value="1"/>
</dbReference>
<evidence type="ECO:0000256" key="4">
    <source>
        <dbReference type="SAM" id="Phobius"/>
    </source>
</evidence>
<evidence type="ECO:0000256" key="1">
    <source>
        <dbReference type="ARBA" id="ARBA00010646"/>
    </source>
</evidence>
<keyword evidence="4" id="KW-0472">Membrane</keyword>
<dbReference type="InterPro" id="IPR002053">
    <property type="entry name" value="Glyco_hydro_25"/>
</dbReference>
<gene>
    <name evidence="5" type="ORF">HNQ92_005380</name>
</gene>
<organism evidence="5 6">
    <name type="scientific">Rhabdobacter roseus</name>
    <dbReference type="NCBI Taxonomy" id="1655419"/>
    <lineage>
        <taxon>Bacteria</taxon>
        <taxon>Pseudomonadati</taxon>
        <taxon>Bacteroidota</taxon>
        <taxon>Cytophagia</taxon>
        <taxon>Cytophagales</taxon>
        <taxon>Cytophagaceae</taxon>
        <taxon>Rhabdobacter</taxon>
    </lineage>
</organism>
<keyword evidence="6" id="KW-1185">Reference proteome</keyword>
<sequence>MARKTARPISKKEVPKKPLPRKGWAILVAVVALIGAVTWWLAYRNENDWTFIRQFGIKLPLRYAVHGIDVSHHNARIDWDKLKKTQSEGVKIDFVYIKATEGATHLDREFARNWREARRVGLKRGAYHFYNPRVLSGLQAEHFIKRVQMQPGDLPPVLDLEVAAGKPDDIIIRGVRNWLTLVENHYGVRPVIYVNEHYYKKYIAGHFDDYPLWLAGYSRRHLDDLADNALVLFWQHSEKGWVDGIRGFVDFNVFLQEPEAWRVTGKP</sequence>
<proteinExistence type="inferred from homology"/>
<evidence type="ECO:0000256" key="3">
    <source>
        <dbReference type="ARBA" id="ARBA00023295"/>
    </source>
</evidence>
<dbReference type="EMBL" id="JACHGF010000015">
    <property type="protein sequence ID" value="MBB5287217.1"/>
    <property type="molecule type" value="Genomic_DNA"/>
</dbReference>
<keyword evidence="3" id="KW-0326">Glycosidase</keyword>
<keyword evidence="4" id="KW-1133">Transmembrane helix</keyword>
<comment type="similarity">
    <text evidence="1">Belongs to the glycosyl hydrolase 25 family.</text>
</comment>
<dbReference type="Gene3D" id="3.20.20.80">
    <property type="entry name" value="Glycosidases"/>
    <property type="match status" value="1"/>
</dbReference>
<dbReference type="PANTHER" id="PTHR34135">
    <property type="entry name" value="LYSOZYME"/>
    <property type="match status" value="1"/>
</dbReference>
<evidence type="ECO:0000313" key="5">
    <source>
        <dbReference type="EMBL" id="MBB5287217.1"/>
    </source>
</evidence>
<evidence type="ECO:0000256" key="2">
    <source>
        <dbReference type="ARBA" id="ARBA00022801"/>
    </source>
</evidence>
<dbReference type="GO" id="GO:0009253">
    <property type="term" value="P:peptidoglycan catabolic process"/>
    <property type="evidence" value="ECO:0007669"/>
    <property type="project" value="InterPro"/>
</dbReference>
<dbReference type="RefSeq" id="WP_184179100.1">
    <property type="nucleotide sequence ID" value="NZ_JACHGF010000015.1"/>
</dbReference>
<keyword evidence="4" id="KW-0812">Transmembrane</keyword>
<protein>
    <submittedName>
        <fullName evidence="5">Lysozyme</fullName>
    </submittedName>
</protein>
<evidence type="ECO:0000313" key="6">
    <source>
        <dbReference type="Proteomes" id="UP000557307"/>
    </source>
</evidence>
<dbReference type="InterPro" id="IPR018077">
    <property type="entry name" value="Glyco_hydro_fam25_subgr"/>
</dbReference>
<dbReference type="GO" id="GO:0003796">
    <property type="term" value="F:lysozyme activity"/>
    <property type="evidence" value="ECO:0007669"/>
    <property type="project" value="InterPro"/>
</dbReference>
<comment type="caution">
    <text evidence="5">The sequence shown here is derived from an EMBL/GenBank/DDBJ whole genome shotgun (WGS) entry which is preliminary data.</text>
</comment>
<accession>A0A840U0B9</accession>
<dbReference type="PANTHER" id="PTHR34135:SF2">
    <property type="entry name" value="LYSOZYME"/>
    <property type="match status" value="1"/>
</dbReference>